<dbReference type="AlphaFoldDB" id="F7XMH0"/>
<accession>F7XMH0</accession>
<dbReference type="InterPro" id="IPR038071">
    <property type="entry name" value="UROD/MetE-like_sf"/>
</dbReference>
<organism evidence="1 2">
    <name type="scientific">Methanosalsum zhilinae (strain DSM 4017 / NBRC 107636 / OCM 62 / WeN5)</name>
    <name type="common">Methanohalophilus zhilinae</name>
    <dbReference type="NCBI Taxonomy" id="679901"/>
    <lineage>
        <taxon>Archaea</taxon>
        <taxon>Methanobacteriati</taxon>
        <taxon>Methanobacteriota</taxon>
        <taxon>Stenosarchaea group</taxon>
        <taxon>Methanomicrobia</taxon>
        <taxon>Methanosarcinales</taxon>
        <taxon>Methanosarcinaceae</taxon>
        <taxon>Methanosalsum</taxon>
    </lineage>
</organism>
<protein>
    <submittedName>
        <fullName evidence="1">Methionine synthase vitamin-B12 independent</fullName>
    </submittedName>
</protein>
<evidence type="ECO:0000313" key="1">
    <source>
        <dbReference type="EMBL" id="AEH59893.1"/>
    </source>
</evidence>
<dbReference type="STRING" id="679901.Mzhil_0012"/>
<dbReference type="GeneID" id="10821600"/>
<gene>
    <name evidence="1" type="ordered locus">Mzhil_0012</name>
</gene>
<dbReference type="EMBL" id="CP002101">
    <property type="protein sequence ID" value="AEH59893.1"/>
    <property type="molecule type" value="Genomic_DNA"/>
</dbReference>
<dbReference type="OrthoDB" id="17656at2157"/>
<dbReference type="KEGG" id="mzh:Mzhil_0012"/>
<dbReference type="CDD" id="cd03310">
    <property type="entry name" value="CIMS_like"/>
    <property type="match status" value="1"/>
</dbReference>
<dbReference type="SUPFAM" id="SSF51726">
    <property type="entry name" value="UROD/MetE-like"/>
    <property type="match status" value="1"/>
</dbReference>
<evidence type="ECO:0000313" key="2">
    <source>
        <dbReference type="Proteomes" id="UP000006622"/>
    </source>
</evidence>
<name>F7XMH0_METZD</name>
<dbReference type="RefSeq" id="WP_013897332.1">
    <property type="nucleotide sequence ID" value="NC_015676.1"/>
</dbReference>
<reference evidence="1" key="1">
    <citation type="submission" date="2010-07" db="EMBL/GenBank/DDBJ databases">
        <title>The complete genome of Methanosalsum zhilinae DSM 4017.</title>
        <authorList>
            <consortium name="US DOE Joint Genome Institute (JGI-PGF)"/>
            <person name="Lucas S."/>
            <person name="Copeland A."/>
            <person name="Lapidus A."/>
            <person name="Glavina del Rio T."/>
            <person name="Dalin E."/>
            <person name="Tice H."/>
            <person name="Bruce D."/>
            <person name="Goodwin L."/>
            <person name="Pitluck S."/>
            <person name="Kyrpides N."/>
            <person name="Mavromatis K."/>
            <person name="Ovchinnikova G."/>
            <person name="Daligault H."/>
            <person name="Detter J.C."/>
            <person name="Han C."/>
            <person name="Tapia R."/>
            <person name="Larimer F."/>
            <person name="Land M."/>
            <person name="Hauser L."/>
            <person name="Markowitz V."/>
            <person name="Cheng J.-F."/>
            <person name="Hugenholtz P."/>
            <person name="Woyke T."/>
            <person name="Wu D."/>
            <person name="Spring S."/>
            <person name="Schueler E."/>
            <person name="Brambilla E."/>
            <person name="Klenk H.-P."/>
            <person name="Eisen J.A."/>
        </authorList>
    </citation>
    <scope>NUCLEOTIDE SEQUENCE</scope>
    <source>
        <strain evidence="1">DSM 4017</strain>
    </source>
</reference>
<dbReference type="HOGENOM" id="CLU_893117_0_0_2"/>
<dbReference type="Proteomes" id="UP000006622">
    <property type="component" value="Chromosome"/>
</dbReference>
<dbReference type="NCBIfam" id="NF004712">
    <property type="entry name" value="PRK06052.1"/>
    <property type="match status" value="1"/>
</dbReference>
<sequence>MSSIIYDDIGSYPLPEGVSRDWLQVQFENDPDNEKLKSVVSDVFRQKIDAGVEVPTYPQLRDMNNQFLSIIKDPGCCDEPFRVREEAAVIAELEMIEQAALLYYQQTGERPDIRICVTGPVELYLQEFGSSEYTDILNQLAESVNLFVKNAVRSARNFRVRTVSIDEPSIGINSQIMFDNPHIIDALTASGDYASRNNIDVEIHLHSPLHYELACQAESINVIGIESAASPSYFELIDKNILEKWDSFLRVGIARTDISNLGAILNEKHSMNVWKNPSMLQEIVTGMETPSVIAKRLERAYSLFDERIKYAGPDCGLGSWPSQEIAFNLLSNVAKGITEFRKTMK</sequence>
<proteinExistence type="predicted"/>
<dbReference type="Gene3D" id="3.20.20.210">
    <property type="match status" value="1"/>
</dbReference>
<keyword evidence="2" id="KW-1185">Reference proteome</keyword>